<evidence type="ECO:0000313" key="2">
    <source>
        <dbReference type="Proteomes" id="UP001595386"/>
    </source>
</evidence>
<dbReference type="Proteomes" id="UP001595386">
    <property type="component" value="Unassembled WGS sequence"/>
</dbReference>
<dbReference type="RefSeq" id="WP_379755257.1">
    <property type="nucleotide sequence ID" value="NZ_JBHRSQ010000007.1"/>
</dbReference>
<dbReference type="EMBL" id="JBHRSQ010000007">
    <property type="protein sequence ID" value="MFC2991283.1"/>
    <property type="molecule type" value="Genomic_DNA"/>
</dbReference>
<evidence type="ECO:0008006" key="3">
    <source>
        <dbReference type="Google" id="ProtNLM"/>
    </source>
</evidence>
<protein>
    <recommendedName>
        <fullName evidence="3">L,D-transpeptidase</fullName>
    </recommendedName>
</protein>
<organism evidence="1 2">
    <name type="scientific">Halomonas tibetensis</name>
    <dbReference type="NCBI Taxonomy" id="2259590"/>
    <lineage>
        <taxon>Bacteria</taxon>
        <taxon>Pseudomonadati</taxon>
        <taxon>Pseudomonadota</taxon>
        <taxon>Gammaproteobacteria</taxon>
        <taxon>Oceanospirillales</taxon>
        <taxon>Halomonadaceae</taxon>
        <taxon>Halomonas</taxon>
    </lineage>
</organism>
<sequence length="246" mass="26885">MATRAVMALVAILRDVRTINIDAGGMTLNRTKTLGLWWLVLALSVPLLAQANIHDGADSAQRSTFEHASEEVRSTVNWIIDSGDNLGMPFMIVDKRKAVVFMFDAHGQLHGEASALLGLAVGDDSAPGIGELALGSIPPDDRTTPAGRFVASLGRNLKGGEILWVDYETAISLHPVVAGTPRERRQERLESLQVDEKRITYGCINVPKTFYETVISPAFRHSNGVVYVLPETRSNHAVFASYYEVK</sequence>
<reference evidence="2" key="1">
    <citation type="journal article" date="2019" name="Int. J. Syst. Evol. Microbiol.">
        <title>The Global Catalogue of Microorganisms (GCM) 10K type strain sequencing project: providing services to taxonomists for standard genome sequencing and annotation.</title>
        <authorList>
            <consortium name="The Broad Institute Genomics Platform"/>
            <consortium name="The Broad Institute Genome Sequencing Center for Infectious Disease"/>
            <person name="Wu L."/>
            <person name="Ma J."/>
        </authorList>
    </citation>
    <scope>NUCLEOTIDE SEQUENCE [LARGE SCALE GENOMIC DNA]</scope>
    <source>
        <strain evidence="2">KCTC 52660</strain>
    </source>
</reference>
<comment type="caution">
    <text evidence="1">The sequence shown here is derived from an EMBL/GenBank/DDBJ whole genome shotgun (WGS) entry which is preliminary data.</text>
</comment>
<name>A0ABV7B3Q0_9GAMM</name>
<keyword evidence="2" id="KW-1185">Reference proteome</keyword>
<evidence type="ECO:0000313" key="1">
    <source>
        <dbReference type="EMBL" id="MFC2991283.1"/>
    </source>
</evidence>
<accession>A0ABV7B3Q0</accession>
<gene>
    <name evidence="1" type="ORF">ACFODV_04500</name>
</gene>
<proteinExistence type="predicted"/>